<keyword evidence="3" id="KW-0233">DNA recombination</keyword>
<dbReference type="GO" id="GO:0003677">
    <property type="term" value="F:DNA binding"/>
    <property type="evidence" value="ECO:0007669"/>
    <property type="project" value="InterPro"/>
</dbReference>
<dbReference type="InterPro" id="IPR011010">
    <property type="entry name" value="DNA_brk_join_enz"/>
</dbReference>
<dbReference type="GO" id="GO:0006310">
    <property type="term" value="P:DNA recombination"/>
    <property type="evidence" value="ECO:0007669"/>
    <property type="project" value="UniProtKB-KW"/>
</dbReference>
<dbReference type="InterPro" id="IPR050090">
    <property type="entry name" value="Tyrosine_recombinase_XerCD"/>
</dbReference>
<evidence type="ECO:0000256" key="4">
    <source>
        <dbReference type="SAM" id="MobiDB-lite"/>
    </source>
</evidence>
<dbReference type="AlphaFoldDB" id="A0A7W8J6Z6"/>
<feature type="compositionally biased region" description="Basic residues" evidence="4">
    <location>
        <begin position="1"/>
        <end position="11"/>
    </location>
</feature>
<dbReference type="InterPro" id="IPR013762">
    <property type="entry name" value="Integrase-like_cat_sf"/>
</dbReference>
<accession>A0A7W8J6Z6</accession>
<protein>
    <submittedName>
        <fullName evidence="6">Integrase</fullName>
    </submittedName>
</protein>
<dbReference type="Proteomes" id="UP000569092">
    <property type="component" value="Unassembled WGS sequence"/>
</dbReference>
<feature type="region of interest" description="Disordered" evidence="4">
    <location>
        <begin position="1"/>
        <end position="37"/>
    </location>
</feature>
<dbReference type="SUPFAM" id="SSF56349">
    <property type="entry name" value="DNA breaking-rejoining enzymes"/>
    <property type="match status" value="1"/>
</dbReference>
<evidence type="ECO:0000256" key="2">
    <source>
        <dbReference type="ARBA" id="ARBA00022908"/>
    </source>
</evidence>
<dbReference type="PANTHER" id="PTHR30349">
    <property type="entry name" value="PHAGE INTEGRASE-RELATED"/>
    <property type="match status" value="1"/>
</dbReference>
<dbReference type="Gene3D" id="1.10.443.10">
    <property type="entry name" value="Intergrase catalytic core"/>
    <property type="match status" value="1"/>
</dbReference>
<evidence type="ECO:0000256" key="3">
    <source>
        <dbReference type="ARBA" id="ARBA00023172"/>
    </source>
</evidence>
<keyword evidence="2" id="KW-0229">DNA integration</keyword>
<dbReference type="GO" id="GO:0005737">
    <property type="term" value="C:cytoplasm"/>
    <property type="evidence" value="ECO:0007669"/>
    <property type="project" value="UniProtKB-SubCell"/>
</dbReference>
<dbReference type="Pfam" id="PF00589">
    <property type="entry name" value="Phage_integrase"/>
    <property type="match status" value="1"/>
</dbReference>
<evidence type="ECO:0000313" key="6">
    <source>
        <dbReference type="EMBL" id="MBB5343808.1"/>
    </source>
</evidence>
<dbReference type="EMBL" id="JACHDZ010000002">
    <property type="protein sequence ID" value="MBB5343808.1"/>
    <property type="molecule type" value="Genomic_DNA"/>
</dbReference>
<dbReference type="PANTHER" id="PTHR30349:SF77">
    <property type="entry name" value="TYROSINE RECOMBINASE XERC"/>
    <property type="match status" value="1"/>
</dbReference>
<comment type="caution">
    <text evidence="6">The sequence shown here is derived from an EMBL/GenBank/DDBJ whole genome shotgun (WGS) entry which is preliminary data.</text>
</comment>
<reference evidence="6 7" key="1">
    <citation type="submission" date="2020-08" db="EMBL/GenBank/DDBJ databases">
        <title>Genomic Encyclopedia of Type Strains, Phase IV (KMG-V): Genome sequencing to study the core and pangenomes of soil and plant-associated prokaryotes.</title>
        <authorList>
            <person name="Whitman W."/>
        </authorList>
    </citation>
    <scope>NUCLEOTIDE SEQUENCE [LARGE SCALE GENOMIC DNA]</scope>
    <source>
        <strain evidence="6 7">M8US30</strain>
    </source>
</reference>
<dbReference type="InterPro" id="IPR002104">
    <property type="entry name" value="Integrase_catalytic"/>
</dbReference>
<sequence length="225" mass="25590">MMKRKGSKATKKAAAISSQATARMTTKHPAQPRSTHRAYANSGKRYALSNDQLRHIFDLLEKDESMRDLREVAAIISNTGIRTGELCQLRWADVDVHRRRLILANTMSAFERYVPFGPKTLQVLEVRRERGPEAEYILGRSPRALLHRVSHQLRTVCDSIGVSEVTLHLLRRTFFARLVNSGASLDSCMIIGGWRSLSTMTRLIPGTEDWFKFAARNQARIEEEL</sequence>
<organism evidence="6 7">
    <name type="scientific">Tunturiibacter lichenicola</name>
    <dbReference type="NCBI Taxonomy" id="2051959"/>
    <lineage>
        <taxon>Bacteria</taxon>
        <taxon>Pseudomonadati</taxon>
        <taxon>Acidobacteriota</taxon>
        <taxon>Terriglobia</taxon>
        <taxon>Terriglobales</taxon>
        <taxon>Acidobacteriaceae</taxon>
        <taxon>Tunturiibacter</taxon>
    </lineage>
</organism>
<feature type="compositionally biased region" description="Low complexity" evidence="4">
    <location>
        <begin position="12"/>
        <end position="22"/>
    </location>
</feature>
<dbReference type="GO" id="GO:0015074">
    <property type="term" value="P:DNA integration"/>
    <property type="evidence" value="ECO:0007669"/>
    <property type="project" value="UniProtKB-KW"/>
</dbReference>
<gene>
    <name evidence="6" type="ORF">HDF10_001783</name>
</gene>
<evidence type="ECO:0000313" key="7">
    <source>
        <dbReference type="Proteomes" id="UP000569092"/>
    </source>
</evidence>
<feature type="domain" description="Tyr recombinase" evidence="5">
    <location>
        <begin position="43"/>
        <end position="220"/>
    </location>
</feature>
<name>A0A7W8J6Z6_9BACT</name>
<dbReference type="PROSITE" id="PS51898">
    <property type="entry name" value="TYR_RECOMBINASE"/>
    <property type="match status" value="1"/>
</dbReference>
<comment type="subcellular location">
    <subcellularLocation>
        <location evidence="1">Cytoplasm</location>
    </subcellularLocation>
</comment>
<proteinExistence type="predicted"/>
<evidence type="ECO:0000256" key="1">
    <source>
        <dbReference type="ARBA" id="ARBA00004496"/>
    </source>
</evidence>
<evidence type="ECO:0000259" key="5">
    <source>
        <dbReference type="PROSITE" id="PS51898"/>
    </source>
</evidence>